<dbReference type="Pfam" id="PF00512">
    <property type="entry name" value="HisKA"/>
    <property type="match status" value="1"/>
</dbReference>
<evidence type="ECO:0000256" key="9">
    <source>
        <dbReference type="ARBA" id="ARBA00022777"/>
    </source>
</evidence>
<keyword evidence="10" id="KW-0067">ATP-binding</keyword>
<dbReference type="Gene3D" id="3.30.450.270">
    <property type="match status" value="1"/>
</dbReference>
<evidence type="ECO:0000256" key="10">
    <source>
        <dbReference type="ARBA" id="ARBA00022840"/>
    </source>
</evidence>
<dbReference type="SUPFAM" id="SSF55781">
    <property type="entry name" value="GAF domain-like"/>
    <property type="match status" value="2"/>
</dbReference>
<dbReference type="InterPro" id="IPR001294">
    <property type="entry name" value="Phytochrome"/>
</dbReference>
<feature type="domain" description="Phytochrome chromophore attachment site" evidence="15">
    <location>
        <begin position="147"/>
        <end position="309"/>
    </location>
</feature>
<dbReference type="Pfam" id="PF01590">
    <property type="entry name" value="GAF"/>
    <property type="match status" value="1"/>
</dbReference>
<keyword evidence="7 17" id="KW-0808">Transferase</keyword>
<dbReference type="GO" id="GO:0009881">
    <property type="term" value="F:photoreceptor activity"/>
    <property type="evidence" value="ECO:0007669"/>
    <property type="project" value="UniProtKB-KW"/>
</dbReference>
<dbReference type="GO" id="GO:0009584">
    <property type="term" value="P:detection of visible light"/>
    <property type="evidence" value="ECO:0007669"/>
    <property type="project" value="InterPro"/>
</dbReference>
<dbReference type="InterPro" id="IPR003661">
    <property type="entry name" value="HisK_dim/P_dom"/>
</dbReference>
<evidence type="ECO:0000256" key="4">
    <source>
        <dbReference type="ARBA" id="ARBA00022543"/>
    </source>
</evidence>
<keyword evidence="11" id="KW-0157">Chromophore</keyword>
<gene>
    <name evidence="17" type="primary">cph1</name>
    <name evidence="17" type="ORF">ROTO_19030</name>
</gene>
<dbReference type="PATRIC" id="fig|74031.6.peg.1940"/>
<dbReference type="SMART" id="SM00065">
    <property type="entry name" value="GAF"/>
    <property type="match status" value="1"/>
</dbReference>
<dbReference type="InterPro" id="IPR029016">
    <property type="entry name" value="GAF-like_dom_sf"/>
</dbReference>
<keyword evidence="4" id="KW-0600">Photoreceptor protein</keyword>
<evidence type="ECO:0000256" key="12">
    <source>
        <dbReference type="ARBA" id="ARBA00023012"/>
    </source>
</evidence>
<dbReference type="Gene3D" id="3.30.450.20">
    <property type="entry name" value="PAS domain"/>
    <property type="match status" value="1"/>
</dbReference>
<dbReference type="PRINTS" id="PR01033">
    <property type="entry name" value="PHYTOCHROME"/>
</dbReference>
<dbReference type="EMBL" id="LGVV01000022">
    <property type="protein sequence ID" value="KNX41504.1"/>
    <property type="molecule type" value="Genomic_DNA"/>
</dbReference>
<dbReference type="Pfam" id="PF00360">
    <property type="entry name" value="PHY"/>
    <property type="match status" value="1"/>
</dbReference>
<dbReference type="SMART" id="SM00388">
    <property type="entry name" value="HisKA"/>
    <property type="match status" value="1"/>
</dbReference>
<evidence type="ECO:0000259" key="16">
    <source>
        <dbReference type="PROSITE" id="PS50109"/>
    </source>
</evidence>
<keyword evidence="9" id="KW-0418">Kinase</keyword>
<evidence type="ECO:0000256" key="14">
    <source>
        <dbReference type="SAM" id="Coils"/>
    </source>
</evidence>
<keyword evidence="6" id="KW-0716">Sensory transduction</keyword>
<proteinExistence type="inferred from homology"/>
<accession>A0A0L6CUQ4</accession>
<evidence type="ECO:0000313" key="17">
    <source>
        <dbReference type="EMBL" id="KNX41504.1"/>
    </source>
</evidence>
<dbReference type="InterPro" id="IPR005467">
    <property type="entry name" value="His_kinase_dom"/>
</dbReference>
<organism evidence="17 18">
    <name type="scientific">Roseovarius tolerans</name>
    <dbReference type="NCBI Taxonomy" id="74031"/>
    <lineage>
        <taxon>Bacteria</taxon>
        <taxon>Pseudomonadati</taxon>
        <taxon>Pseudomonadota</taxon>
        <taxon>Alphaproteobacteria</taxon>
        <taxon>Rhodobacterales</taxon>
        <taxon>Roseobacteraceae</taxon>
        <taxon>Roseovarius</taxon>
    </lineage>
</organism>
<evidence type="ECO:0000259" key="15">
    <source>
        <dbReference type="PROSITE" id="PS50046"/>
    </source>
</evidence>
<dbReference type="GO" id="GO:0006355">
    <property type="term" value="P:regulation of DNA-templated transcription"/>
    <property type="evidence" value="ECO:0007669"/>
    <property type="project" value="InterPro"/>
</dbReference>
<comment type="similarity">
    <text evidence="2">In the N-terminal section; belongs to the phytochrome family.</text>
</comment>
<dbReference type="SUPFAM" id="SSF47384">
    <property type="entry name" value="Homodimeric domain of signal transducing histidine kinase"/>
    <property type="match status" value="1"/>
</dbReference>
<dbReference type="CDD" id="cd00082">
    <property type="entry name" value="HisKA"/>
    <property type="match status" value="1"/>
</dbReference>
<evidence type="ECO:0000256" key="7">
    <source>
        <dbReference type="ARBA" id="ARBA00022679"/>
    </source>
</evidence>
<dbReference type="InterPro" id="IPR043150">
    <property type="entry name" value="Phytochrome_PHY_sf"/>
</dbReference>
<keyword evidence="12" id="KW-0902">Two-component regulatory system</keyword>
<keyword evidence="8" id="KW-0547">Nucleotide-binding</keyword>
<dbReference type="InterPro" id="IPR013654">
    <property type="entry name" value="PAS_2"/>
</dbReference>
<dbReference type="RefSeq" id="WP_050662796.1">
    <property type="nucleotide sequence ID" value="NZ_CP118494.1"/>
</dbReference>
<dbReference type="InterPro" id="IPR035965">
    <property type="entry name" value="PAS-like_dom_sf"/>
</dbReference>
<dbReference type="Gene3D" id="3.30.565.10">
    <property type="entry name" value="Histidine kinase-like ATPase, C-terminal domain"/>
    <property type="match status" value="1"/>
</dbReference>
<dbReference type="PANTHER" id="PTHR43065:SF10">
    <property type="entry name" value="PEROXIDE STRESS-ACTIVATED HISTIDINE KINASE MAK3"/>
    <property type="match status" value="1"/>
</dbReference>
<dbReference type="Proteomes" id="UP000037046">
    <property type="component" value="Unassembled WGS sequence"/>
</dbReference>
<dbReference type="InterPro" id="IPR003594">
    <property type="entry name" value="HATPase_dom"/>
</dbReference>
<evidence type="ECO:0000256" key="13">
    <source>
        <dbReference type="ARBA" id="ARBA00023170"/>
    </source>
</evidence>
<dbReference type="GO" id="GO:0000155">
    <property type="term" value="F:phosphorelay sensor kinase activity"/>
    <property type="evidence" value="ECO:0007669"/>
    <property type="project" value="InterPro"/>
</dbReference>
<evidence type="ECO:0000256" key="8">
    <source>
        <dbReference type="ARBA" id="ARBA00022741"/>
    </source>
</evidence>
<dbReference type="InterPro" id="IPR036890">
    <property type="entry name" value="HATPase_C_sf"/>
</dbReference>
<evidence type="ECO:0000256" key="5">
    <source>
        <dbReference type="ARBA" id="ARBA00022553"/>
    </source>
</evidence>
<comment type="catalytic activity">
    <reaction evidence="1">
        <text>ATP + protein L-histidine = ADP + protein N-phospho-L-histidine.</text>
        <dbReference type="EC" id="2.7.13.3"/>
    </reaction>
</comment>
<evidence type="ECO:0000256" key="11">
    <source>
        <dbReference type="ARBA" id="ARBA00022991"/>
    </source>
</evidence>
<keyword evidence="5" id="KW-0597">Phosphoprotein</keyword>
<evidence type="ECO:0000313" key="18">
    <source>
        <dbReference type="Proteomes" id="UP000037046"/>
    </source>
</evidence>
<dbReference type="SUPFAM" id="SSF55874">
    <property type="entry name" value="ATPase domain of HSP90 chaperone/DNA topoisomerase II/histidine kinase"/>
    <property type="match status" value="1"/>
</dbReference>
<dbReference type="PANTHER" id="PTHR43065">
    <property type="entry name" value="SENSOR HISTIDINE KINASE"/>
    <property type="match status" value="1"/>
</dbReference>
<evidence type="ECO:0000256" key="1">
    <source>
        <dbReference type="ARBA" id="ARBA00000085"/>
    </source>
</evidence>
<dbReference type="PROSITE" id="PS50046">
    <property type="entry name" value="PHYTOCHROME_2"/>
    <property type="match status" value="1"/>
</dbReference>
<dbReference type="Pfam" id="PF02518">
    <property type="entry name" value="HATPase_c"/>
    <property type="match status" value="1"/>
</dbReference>
<name>A0A0L6CUQ4_9RHOB</name>
<dbReference type="InterPro" id="IPR003018">
    <property type="entry name" value="GAF"/>
</dbReference>
<dbReference type="EC" id="2.7.13.3" evidence="3"/>
<evidence type="ECO:0000256" key="3">
    <source>
        <dbReference type="ARBA" id="ARBA00012438"/>
    </source>
</evidence>
<dbReference type="PROSITE" id="PS50109">
    <property type="entry name" value="HIS_KIN"/>
    <property type="match status" value="1"/>
</dbReference>
<evidence type="ECO:0000256" key="6">
    <source>
        <dbReference type="ARBA" id="ARBA00022606"/>
    </source>
</evidence>
<dbReference type="OrthoDB" id="9795133at2"/>
<dbReference type="SMART" id="SM00387">
    <property type="entry name" value="HATPase_c"/>
    <property type="match status" value="1"/>
</dbReference>
<comment type="caution">
    <text evidence="17">The sequence shown here is derived from an EMBL/GenBank/DDBJ whole genome shotgun (WGS) entry which is preliminary data.</text>
</comment>
<dbReference type="Gene3D" id="3.30.450.40">
    <property type="match status" value="1"/>
</dbReference>
<dbReference type="GO" id="GO:0005524">
    <property type="term" value="F:ATP binding"/>
    <property type="evidence" value="ECO:0007669"/>
    <property type="project" value="UniProtKB-KW"/>
</dbReference>
<sequence length="764" mass="84194">MTLDTVNLETCDREPIHLIGAVQPHGALIAIDGERFTVEFASRNTASFIGLGPEQILGKDIAKLIGEANARHLRSLTLGRSTPDLLSPWFLSFPGPDGTRIDLECLPHRSNGHIVLELLHPEPAPARVWEDEYLRREFISELVTPGALEDLANASARIIRDVTGFDRVMIYRFAEDKHGEVIAESTNRPDSFLGLHYPASDIPDPARRHFLLNVVRAIPDINSERVPIISRKGGVADAQSASPLDLTFSKLRAVAPVHVEYLNNMGVAASLSISLVTNNQLWGLVACHNYEPREISSSRLRFAELLGSTTSALLQSIESTNQLQKSITAEKTAFRIEQQARGGTSLRSLIDDWAPVLMQLIDAQGMLLFRGDGVVTFGAVPEKPLDFSGLCKLQADGVATTAQLSDHIDMDAEQLTVAAGAALLDLSEDGRDYLVFLRSDFEQTIRWAGKPDKVETTTEGGVTRLSPRGSFALWREERRGQSRPFSAMDRDALRILRRALFALNSLEHERAAREAQKTAEEKETRLRHALLDASRASSMGELASAIAHELNQPLSAISNYISACRQELRNADVEIPERAAQLIDEAVAETTRAGDLMRRMRNFISAGDLNAEYIDLNKAIQQGIDLALAYVDLPRLQVNLLLDQGIPRVLADPVQIGQVMLNLARNSIAAMQGARVQKLTVEVIRSGQWVKVYVRDTGHGIPTEQRKYLFEPFNTSTTQGMGIGLSLCRSIIEAHEGRIWAEPAKTGSVFVFQLPIEGANDEQA</sequence>
<protein>
    <recommendedName>
        <fullName evidence="3">histidine kinase</fullName>
        <ecNumber evidence="3">2.7.13.3</ecNumber>
    </recommendedName>
</protein>
<keyword evidence="13" id="KW-0675">Receptor</keyword>
<dbReference type="InterPro" id="IPR036097">
    <property type="entry name" value="HisK_dim/P_sf"/>
</dbReference>
<evidence type="ECO:0000256" key="2">
    <source>
        <dbReference type="ARBA" id="ARBA00006402"/>
    </source>
</evidence>
<dbReference type="InterPro" id="IPR016132">
    <property type="entry name" value="Phyto_chromo_attachment"/>
</dbReference>
<dbReference type="InterPro" id="IPR013515">
    <property type="entry name" value="Phytochrome_cen-reg"/>
</dbReference>
<dbReference type="AlphaFoldDB" id="A0A0L6CUQ4"/>
<keyword evidence="14" id="KW-0175">Coiled coil</keyword>
<dbReference type="Pfam" id="PF08446">
    <property type="entry name" value="PAS_2"/>
    <property type="match status" value="1"/>
</dbReference>
<keyword evidence="18" id="KW-1185">Reference proteome</keyword>
<feature type="coiled-coil region" evidence="14">
    <location>
        <begin position="503"/>
        <end position="532"/>
    </location>
</feature>
<dbReference type="STRING" id="74031.SAMN04488077_103154"/>
<reference evidence="18" key="1">
    <citation type="submission" date="2015-07" db="EMBL/GenBank/DDBJ databases">
        <title>Draft Genome Sequence of Roseovarius tolerans EL-164, a producer of N-Acylated Alanine Methyl Esters (NAMEs).</title>
        <authorList>
            <person name="Voget S."/>
            <person name="Bruns H."/>
            <person name="Wagner-Doebler I."/>
            <person name="Schulz S."/>
            <person name="Daniel R."/>
        </authorList>
    </citation>
    <scope>NUCLEOTIDE SEQUENCE [LARGE SCALE GENOMIC DNA]</scope>
    <source>
        <strain evidence="18">EL-164</strain>
    </source>
</reference>
<dbReference type="SUPFAM" id="SSF55785">
    <property type="entry name" value="PYP-like sensor domain (PAS domain)"/>
    <property type="match status" value="1"/>
</dbReference>
<dbReference type="Gene3D" id="1.10.287.130">
    <property type="match status" value="1"/>
</dbReference>
<feature type="domain" description="Histidine kinase" evidence="16">
    <location>
        <begin position="545"/>
        <end position="758"/>
    </location>
</feature>